<reference evidence="5 6" key="1">
    <citation type="submission" date="2020-06" db="EMBL/GenBank/DDBJ databases">
        <title>Mogibacterium timidum strain W9173 genomic sequence.</title>
        <authorList>
            <person name="Wade W.G."/>
            <person name="Johnston C.D."/>
            <person name="Chen T."/>
            <person name="Dewhirst F.E."/>
        </authorList>
    </citation>
    <scope>NUCLEOTIDE SEQUENCE [LARGE SCALE GENOMIC DNA]</scope>
    <source>
        <strain evidence="5 6">W9173</strain>
    </source>
</reference>
<dbReference type="EMBL" id="JABXYR010000001">
    <property type="protein sequence ID" value="NWO22985.1"/>
    <property type="molecule type" value="Genomic_DNA"/>
</dbReference>
<dbReference type="GO" id="GO:0051536">
    <property type="term" value="F:iron-sulfur cluster binding"/>
    <property type="evidence" value="ECO:0007669"/>
    <property type="project" value="UniProtKB-KW"/>
</dbReference>
<accession>A0A7Y9B0L6</accession>
<keyword evidence="1" id="KW-0479">Metal-binding</keyword>
<keyword evidence="6" id="KW-1185">Reference proteome</keyword>
<proteinExistence type="predicted"/>
<evidence type="ECO:0000259" key="4">
    <source>
        <dbReference type="PROSITE" id="PS51379"/>
    </source>
</evidence>
<dbReference type="SUPFAM" id="SSF54862">
    <property type="entry name" value="4Fe-4S ferredoxins"/>
    <property type="match status" value="1"/>
</dbReference>
<dbReference type="Gene3D" id="3.30.70.20">
    <property type="match status" value="1"/>
</dbReference>
<keyword evidence="2" id="KW-0408">Iron</keyword>
<dbReference type="Pfam" id="PF12838">
    <property type="entry name" value="Fer4_7"/>
    <property type="match status" value="1"/>
</dbReference>
<protein>
    <submittedName>
        <fullName evidence="5">4Fe-4S dicluster domain-containing protein</fullName>
    </submittedName>
</protein>
<keyword evidence="3" id="KW-0411">Iron-sulfur</keyword>
<dbReference type="PROSITE" id="PS00198">
    <property type="entry name" value="4FE4S_FER_1"/>
    <property type="match status" value="1"/>
</dbReference>
<dbReference type="PROSITE" id="PS51379">
    <property type="entry name" value="4FE4S_FER_2"/>
    <property type="match status" value="2"/>
</dbReference>
<name>A0A7Y9B0L6_9FIRM</name>
<feature type="domain" description="4Fe-4S ferredoxin-type" evidence="4">
    <location>
        <begin position="2"/>
        <end position="31"/>
    </location>
</feature>
<dbReference type="InterPro" id="IPR017896">
    <property type="entry name" value="4Fe4S_Fe-S-bd"/>
</dbReference>
<dbReference type="GO" id="GO:0046872">
    <property type="term" value="F:metal ion binding"/>
    <property type="evidence" value="ECO:0007669"/>
    <property type="project" value="UniProtKB-KW"/>
</dbReference>
<evidence type="ECO:0000313" key="6">
    <source>
        <dbReference type="Proteomes" id="UP000526307"/>
    </source>
</evidence>
<organism evidence="5 6">
    <name type="scientific">Mogibacterium timidum</name>
    <dbReference type="NCBI Taxonomy" id="35519"/>
    <lineage>
        <taxon>Bacteria</taxon>
        <taxon>Bacillati</taxon>
        <taxon>Bacillota</taxon>
        <taxon>Clostridia</taxon>
        <taxon>Peptostreptococcales</taxon>
        <taxon>Anaerovoracaceae</taxon>
        <taxon>Mogibacterium</taxon>
    </lineage>
</organism>
<feature type="domain" description="4Fe-4S ferredoxin-type" evidence="4">
    <location>
        <begin position="38"/>
        <end position="65"/>
    </location>
</feature>
<evidence type="ECO:0000256" key="1">
    <source>
        <dbReference type="ARBA" id="ARBA00022723"/>
    </source>
</evidence>
<evidence type="ECO:0000256" key="2">
    <source>
        <dbReference type="ARBA" id="ARBA00023004"/>
    </source>
</evidence>
<evidence type="ECO:0000313" key="5">
    <source>
        <dbReference type="EMBL" id="NWO22985.1"/>
    </source>
</evidence>
<dbReference type="Proteomes" id="UP000526307">
    <property type="component" value="Unassembled WGS sequence"/>
</dbReference>
<gene>
    <name evidence="5" type="ORF">HW270_02675</name>
</gene>
<dbReference type="RefSeq" id="WP_009644496.1">
    <property type="nucleotide sequence ID" value="NZ_CAUTAN010000025.1"/>
</dbReference>
<sequence>MEKVRTREERCKGCYLCVANCKPKALSLSGRTNGKGVITVAVDQEKCVQCGCCYAMCPDLVFEIL</sequence>
<dbReference type="AlphaFoldDB" id="A0A7Y9B0L6"/>
<evidence type="ECO:0000256" key="3">
    <source>
        <dbReference type="ARBA" id="ARBA00023014"/>
    </source>
</evidence>
<dbReference type="InterPro" id="IPR017900">
    <property type="entry name" value="4Fe4S_Fe_S_CS"/>
</dbReference>
<comment type="caution">
    <text evidence="5">The sequence shown here is derived from an EMBL/GenBank/DDBJ whole genome shotgun (WGS) entry which is preliminary data.</text>
</comment>